<sequence>MFRSFLLSLMLLPLSLSSPAAQESGKPATGVKSNTVSDAVDWPAFMSRNDSVWKALPGSWVAAPFLGNGMLGMMVYKENERSLRFDLGRGDVQEKRPLDLDVLFSRARLPIGHFSLATKGRITECDLRLDLWKAELRGEVMTDAGSLKIRAYVHAELPLMVIEVLPQGGEEEGAFEMKPAQAISPRWLKKGLPKAGNASYPNNPAGRQSVVDGVTVWEQPLLPDGVVTTAWKRQKDDQTTRFLVSIRHAYPAGNTTKDAVDGVNKAAAQPVAHLDRVHQDWWSSYYRNAFVSLPDSYWESFYWMQMYKLASAGRAGGMLIDTMGPWIQPTAWCGTWWNLNIQLTYWPAYVGNRMVIADSLRLGMRRNRQNFIDSVPEQYRKDSAAVFRCTGQEGLAPTGYPGNGKKEKDCEVGDLIWACHNLWLQYRVTMDEAILREDVYPILRRAVNYYLHFIEKGPDGKWHIPVTHSPEYADSYDATYDLSLLKWGCQTLLEAADILHIQDPLKDSWKDVADNLTPYPQDDKGYRIGRDVQLTSSHRHFSHLLMVYPLQTVDSRDPAEAELIRRSLKHWHSFKGGLQGYSFTGGSLISSMLGDGEGAYRYLQGLKPYVTPSTMYSEGGQPVIETPLSAAQSIHEMLLQSGRGVIRIFPAMPKAWPDAVFRDLRAEGGFRIAAERKNGKTEWISITSEAGQPCRIVHGLGTGVQCKGAAVRDLGNGLVEVNLPKGGSAILHGAGTPVPAGRIAPVQPSGPANPLGLKK</sequence>
<keyword evidence="1" id="KW-0732">Signal</keyword>
<keyword evidence="4" id="KW-0326">Glycosidase</keyword>
<dbReference type="Gene3D" id="1.50.10.10">
    <property type="match status" value="1"/>
</dbReference>
<dbReference type="InterPro" id="IPR008928">
    <property type="entry name" value="6-hairpin_glycosidase_sf"/>
</dbReference>
<dbReference type="PANTHER" id="PTHR31084">
    <property type="entry name" value="ALPHA-L-FUCOSIDASE 2"/>
    <property type="match status" value="1"/>
</dbReference>
<dbReference type="EMBL" id="LT629973">
    <property type="protein sequence ID" value="SEI00475.1"/>
    <property type="molecule type" value="Genomic_DNA"/>
</dbReference>
<accession>A0A1C7PA54</accession>
<reference evidence="5" key="1">
    <citation type="submission" date="2016-09" db="EMBL/GenBank/DDBJ databases">
        <authorList>
            <person name="Koehorst J."/>
        </authorList>
    </citation>
    <scope>NUCLEOTIDE SEQUENCE [LARGE SCALE GENOMIC DNA]</scope>
</reference>
<evidence type="ECO:0000256" key="1">
    <source>
        <dbReference type="SAM" id="SignalP"/>
    </source>
</evidence>
<keyword evidence="5" id="KW-1185">Reference proteome</keyword>
<feature type="domain" description="Alpha fucosidase A-like C-terminal" evidence="2">
    <location>
        <begin position="640"/>
        <end position="710"/>
    </location>
</feature>
<dbReference type="InterPro" id="IPR049053">
    <property type="entry name" value="AFCA-like_C"/>
</dbReference>
<dbReference type="STRING" id="1679444.PYTT_2486"/>
<evidence type="ECO:0000259" key="3">
    <source>
        <dbReference type="Pfam" id="PF22124"/>
    </source>
</evidence>
<dbReference type="PATRIC" id="fig|1679444.3.peg.1292"/>
<evidence type="ECO:0000313" key="5">
    <source>
        <dbReference type="Proteomes" id="UP000176204"/>
    </source>
</evidence>
<feature type="signal peptide" evidence="1">
    <location>
        <begin position="1"/>
        <end position="20"/>
    </location>
</feature>
<keyword evidence="4" id="KW-0378">Hydrolase</keyword>
<name>A0A1C7PA54_9BACT</name>
<dbReference type="GO" id="GO:0004560">
    <property type="term" value="F:alpha-L-fucosidase activity"/>
    <property type="evidence" value="ECO:0007669"/>
    <property type="project" value="TreeGrafter"/>
</dbReference>
<evidence type="ECO:0000259" key="2">
    <source>
        <dbReference type="Pfam" id="PF21307"/>
    </source>
</evidence>
<dbReference type="Proteomes" id="UP000176204">
    <property type="component" value="Chromosome I"/>
</dbReference>
<feature type="domain" description="Glycosyl hydrolase family 95 catalytic" evidence="3">
    <location>
        <begin position="306"/>
        <end position="608"/>
    </location>
</feature>
<proteinExistence type="predicted"/>
<gene>
    <name evidence="4" type="ORF">PYTT_2486</name>
</gene>
<dbReference type="InterPro" id="IPR054363">
    <property type="entry name" value="GH95_cat"/>
</dbReference>
<dbReference type="GO" id="GO:0005975">
    <property type="term" value="P:carbohydrate metabolic process"/>
    <property type="evidence" value="ECO:0007669"/>
    <property type="project" value="InterPro"/>
</dbReference>
<dbReference type="Pfam" id="PF22124">
    <property type="entry name" value="Glyco_hydro_95_cat"/>
    <property type="match status" value="1"/>
</dbReference>
<feature type="chain" id="PRO_5014266439" evidence="1">
    <location>
        <begin position="21"/>
        <end position="759"/>
    </location>
</feature>
<dbReference type="InterPro" id="IPR012341">
    <property type="entry name" value="6hp_glycosidase-like_sf"/>
</dbReference>
<dbReference type="Pfam" id="PF21307">
    <property type="entry name" value="Glyco_hydro_95_C"/>
    <property type="match status" value="1"/>
</dbReference>
<dbReference type="SUPFAM" id="SSF48208">
    <property type="entry name" value="Six-hairpin glycosidases"/>
    <property type="match status" value="1"/>
</dbReference>
<evidence type="ECO:0000313" key="4">
    <source>
        <dbReference type="EMBL" id="SEI00475.1"/>
    </source>
</evidence>
<protein>
    <submittedName>
        <fullName evidence="4">Six-hairpin glycosidase</fullName>
    </submittedName>
</protein>
<organism evidence="4 5">
    <name type="scientific">Akkermansia glycaniphila</name>
    <dbReference type="NCBI Taxonomy" id="1679444"/>
    <lineage>
        <taxon>Bacteria</taxon>
        <taxon>Pseudomonadati</taxon>
        <taxon>Verrucomicrobiota</taxon>
        <taxon>Verrucomicrobiia</taxon>
        <taxon>Verrucomicrobiales</taxon>
        <taxon>Akkermansiaceae</taxon>
        <taxon>Akkermansia</taxon>
    </lineage>
</organism>
<dbReference type="PANTHER" id="PTHR31084:SF0">
    <property type="entry name" value="ALPHA-L-FUCOSIDASE 2"/>
    <property type="match status" value="1"/>
</dbReference>
<dbReference type="AlphaFoldDB" id="A0A1C7PA54"/>
<dbReference type="KEGG" id="agl:PYTT_2486"/>